<evidence type="ECO:0000313" key="1">
    <source>
        <dbReference type="EMBL" id="KFC23860.1"/>
    </source>
</evidence>
<reference evidence="1 2" key="1">
    <citation type="submission" date="2014-07" db="EMBL/GenBank/DDBJ databases">
        <title>Epilithonimonas lactis LMG 22401 Genome.</title>
        <authorList>
            <person name="Pipes S.E."/>
            <person name="Stropko S.J."/>
        </authorList>
    </citation>
    <scope>NUCLEOTIDE SEQUENCE [LARGE SCALE GENOMIC DNA]</scope>
    <source>
        <strain evidence="1 2">LMG 24401</strain>
    </source>
</reference>
<dbReference type="RefSeq" id="WP_034973948.1">
    <property type="nucleotide sequence ID" value="NZ_FOFI01000002.1"/>
</dbReference>
<dbReference type="Proteomes" id="UP000028623">
    <property type="component" value="Unassembled WGS sequence"/>
</dbReference>
<gene>
    <name evidence="1" type="ORF">IO89_04645</name>
</gene>
<dbReference type="AlphaFoldDB" id="A0A085BN15"/>
<dbReference type="eggNOG" id="COG1765">
    <property type="taxonomic scope" value="Bacteria"/>
</dbReference>
<dbReference type="SUPFAM" id="SSF82784">
    <property type="entry name" value="OsmC-like"/>
    <property type="match status" value="1"/>
</dbReference>
<dbReference type="EMBL" id="JPLY01000001">
    <property type="protein sequence ID" value="KFC23860.1"/>
    <property type="molecule type" value="Genomic_DNA"/>
</dbReference>
<comment type="caution">
    <text evidence="1">The sequence shown here is derived from an EMBL/GenBank/DDBJ whole genome shotgun (WGS) entry which is preliminary data.</text>
</comment>
<keyword evidence="2" id="KW-1185">Reference proteome</keyword>
<proteinExistence type="predicted"/>
<dbReference type="InterPro" id="IPR036102">
    <property type="entry name" value="OsmC/Ohrsf"/>
</dbReference>
<protein>
    <recommendedName>
        <fullName evidence="3">OsmC-like protein</fullName>
    </recommendedName>
</protein>
<dbReference type="OrthoDB" id="290036at2"/>
<sequence length="134" mass="15243">MTSKTTYLGDFKIESVHEASGDVFSTYVPSNDFTVREHFSPTDIFATALAESAFASLAVLGKDRHVDITGATCELKKTMYFEPRRIGEIFAVFKFPNSYTTEEQEFIEHTVKTSPVYLSLHPDIKKILLFEYQN</sequence>
<accession>A0A085BN15</accession>
<organism evidence="1 2">
    <name type="scientific">Epilithonimonas lactis</name>
    <dbReference type="NCBI Taxonomy" id="421072"/>
    <lineage>
        <taxon>Bacteria</taxon>
        <taxon>Pseudomonadati</taxon>
        <taxon>Bacteroidota</taxon>
        <taxon>Flavobacteriia</taxon>
        <taxon>Flavobacteriales</taxon>
        <taxon>Weeksellaceae</taxon>
        <taxon>Chryseobacterium group</taxon>
        <taxon>Epilithonimonas</taxon>
    </lineage>
</organism>
<dbReference type="Gene3D" id="3.30.300.20">
    <property type="match status" value="1"/>
</dbReference>
<dbReference type="InterPro" id="IPR015946">
    <property type="entry name" value="KH_dom-like_a/b"/>
</dbReference>
<dbReference type="STRING" id="421072.SAMN04488097_1902"/>
<evidence type="ECO:0008006" key="3">
    <source>
        <dbReference type="Google" id="ProtNLM"/>
    </source>
</evidence>
<name>A0A085BN15_9FLAO</name>
<evidence type="ECO:0000313" key="2">
    <source>
        <dbReference type="Proteomes" id="UP000028623"/>
    </source>
</evidence>